<keyword evidence="2" id="KW-1185">Reference proteome</keyword>
<gene>
    <name evidence="1" type="ORF">FLK61_29460</name>
</gene>
<evidence type="ECO:0000313" key="2">
    <source>
        <dbReference type="Proteomes" id="UP000318138"/>
    </source>
</evidence>
<dbReference type="RefSeq" id="WP_176008892.1">
    <property type="nucleotide sequence ID" value="NZ_CP041372.2"/>
</dbReference>
<proteinExistence type="predicted"/>
<dbReference type="KEGG" id="psua:FLK61_29460"/>
<dbReference type="Pfam" id="PF07873">
    <property type="entry name" value="YabP"/>
    <property type="match status" value="1"/>
</dbReference>
<accession>A0A859FCR6</accession>
<sequence length="98" mass="11393">MKKMRNMLQHMLTDVMEIPPDIALHLPKVTLIGHLHIYLENFSEVLFFSDQRLIVKSQFGRIVIDGEQFVLKTILKEELMMEGKITNVAVRIQGDQDD</sequence>
<evidence type="ECO:0000313" key="1">
    <source>
        <dbReference type="EMBL" id="QKS70857.1"/>
    </source>
</evidence>
<dbReference type="AlphaFoldDB" id="A0A859FCR6"/>
<dbReference type="EMBL" id="CP041372">
    <property type="protein sequence ID" value="QKS70857.1"/>
    <property type="molecule type" value="Genomic_DNA"/>
</dbReference>
<organism evidence="1 2">
    <name type="scientific">Paenalkalicoccus suaedae</name>
    <dbReference type="NCBI Taxonomy" id="2592382"/>
    <lineage>
        <taxon>Bacteria</taxon>
        <taxon>Bacillati</taxon>
        <taxon>Bacillota</taxon>
        <taxon>Bacilli</taxon>
        <taxon>Bacillales</taxon>
        <taxon>Bacillaceae</taxon>
        <taxon>Paenalkalicoccus</taxon>
    </lineage>
</organism>
<dbReference type="InterPro" id="IPR022476">
    <property type="entry name" value="Spore_YabP/YqfC"/>
</dbReference>
<name>A0A859FCR6_9BACI</name>
<dbReference type="Proteomes" id="UP000318138">
    <property type="component" value="Chromosome"/>
</dbReference>
<protein>
    <submittedName>
        <fullName evidence="1">Sporulation protein YqfC</fullName>
    </submittedName>
</protein>
<reference evidence="2" key="1">
    <citation type="submission" date="2019-07" db="EMBL/GenBank/DDBJ databases">
        <title>Bacillus alkalisoli sp. nov. isolated from saline soil.</title>
        <authorList>
            <person name="Sun J.-Q."/>
            <person name="Xu L."/>
        </authorList>
    </citation>
    <scope>NUCLEOTIDE SEQUENCE [LARGE SCALE GENOMIC DNA]</scope>
    <source>
        <strain evidence="2">M4U3P1</strain>
    </source>
</reference>